<sequence length="335" mass="35379">MANPVLVEVTRGNLVESRHRGMVAIVDGDGTLVTSLGDIDLPVFPRSACKAMQALPLVESGAADAFGFGNRELALSASSHSGEPEHVAVATAMLKAAGRDESVLECGAHWSFEQPVLIRQARSLDHPTALHNNCSGKHAGFVCAACHVGQDPKGYVTYDHPLQAEIRDVMADLTGSPLGHDNCGTDGCSIPTYAVPLRTLASGFAKMATGIGLGTERGRAARRIIEACMAEPFYVAGTRRACTRLMKVAPGRIFAKTGAEGVFCAAIPEQGIAIALKCEDGTTRAAESMVAGLLARRFRDEPEIADQLMGIANHTMRNWNGIAVGDVRVTDALFA</sequence>
<dbReference type="InterPro" id="IPR010349">
    <property type="entry name" value="Asparaginase_II"/>
</dbReference>
<comment type="caution">
    <text evidence="1">The sequence shown here is derived from an EMBL/GenBank/DDBJ whole genome shotgun (WGS) entry which is preliminary data.</text>
</comment>
<proteinExistence type="predicted"/>
<gene>
    <name evidence="1" type="ORF">Q4481_03220</name>
</gene>
<evidence type="ECO:0000313" key="2">
    <source>
        <dbReference type="Proteomes" id="UP001174932"/>
    </source>
</evidence>
<evidence type="ECO:0000313" key="1">
    <source>
        <dbReference type="EMBL" id="MDO6962951.1"/>
    </source>
</evidence>
<keyword evidence="2" id="KW-1185">Reference proteome</keyword>
<accession>A0ABT8YH33</accession>
<name>A0ABT8YH33_9HYPH</name>
<protein>
    <submittedName>
        <fullName evidence="1">Asparaginase</fullName>
    </submittedName>
</protein>
<dbReference type="Pfam" id="PF06089">
    <property type="entry name" value="Asparaginase_II"/>
    <property type="match status" value="1"/>
</dbReference>
<dbReference type="RefSeq" id="WP_304374842.1">
    <property type="nucleotide sequence ID" value="NZ_JAUOZU010000002.1"/>
</dbReference>
<reference evidence="1" key="1">
    <citation type="journal article" date="2015" name="Int. J. Syst. Evol. Microbiol.">
        <title>Rhizobium alvei sp. nov., isolated from a freshwater river.</title>
        <authorList>
            <person name="Sheu S.Y."/>
            <person name="Huang H.W."/>
            <person name="Young C.C."/>
            <person name="Chen W.M."/>
        </authorList>
    </citation>
    <scope>NUCLEOTIDE SEQUENCE</scope>
    <source>
        <strain evidence="1">TNR-22</strain>
    </source>
</reference>
<organism evidence="1 2">
    <name type="scientific">Rhizobium alvei</name>
    <dbReference type="NCBI Taxonomy" id="1132659"/>
    <lineage>
        <taxon>Bacteria</taxon>
        <taxon>Pseudomonadati</taxon>
        <taxon>Pseudomonadota</taxon>
        <taxon>Alphaproteobacteria</taxon>
        <taxon>Hyphomicrobiales</taxon>
        <taxon>Rhizobiaceae</taxon>
        <taxon>Rhizobium/Agrobacterium group</taxon>
        <taxon>Rhizobium</taxon>
    </lineage>
</organism>
<dbReference type="Proteomes" id="UP001174932">
    <property type="component" value="Unassembled WGS sequence"/>
</dbReference>
<dbReference type="PANTHER" id="PTHR42110">
    <property type="entry name" value="L-ASPARAGINASE, PUTATIVE (AFU_ORTHOLOGUE AFUA_3G11890)-RELATED"/>
    <property type="match status" value="1"/>
</dbReference>
<reference evidence="1" key="2">
    <citation type="submission" date="2023-07" db="EMBL/GenBank/DDBJ databases">
        <authorList>
            <person name="Shen H."/>
        </authorList>
    </citation>
    <scope>NUCLEOTIDE SEQUENCE</scope>
    <source>
        <strain evidence="1">TNR-22</strain>
    </source>
</reference>
<dbReference type="EMBL" id="JAUOZU010000002">
    <property type="protein sequence ID" value="MDO6962951.1"/>
    <property type="molecule type" value="Genomic_DNA"/>
</dbReference>
<dbReference type="PANTHER" id="PTHR42110:SF1">
    <property type="entry name" value="L-ASPARAGINASE, PUTATIVE (AFU_ORTHOLOGUE AFUA_3G11890)-RELATED"/>
    <property type="match status" value="1"/>
</dbReference>